<dbReference type="AlphaFoldDB" id="A0A0D7BR16"/>
<dbReference type="Pfam" id="PF07470">
    <property type="entry name" value="Glyco_hydro_88"/>
    <property type="match status" value="1"/>
</dbReference>
<evidence type="ECO:0008006" key="4">
    <source>
        <dbReference type="Google" id="ProtNLM"/>
    </source>
</evidence>
<evidence type="ECO:0000313" key="3">
    <source>
        <dbReference type="Proteomes" id="UP000054007"/>
    </source>
</evidence>
<dbReference type="GO" id="GO:0005975">
    <property type="term" value="P:carbohydrate metabolic process"/>
    <property type="evidence" value="ECO:0007669"/>
    <property type="project" value="InterPro"/>
</dbReference>
<dbReference type="PANTHER" id="PTHR41814">
    <property type="entry name" value="EXPRESSED PROTEIN"/>
    <property type="match status" value="1"/>
</dbReference>
<evidence type="ECO:0000313" key="2">
    <source>
        <dbReference type="EMBL" id="KIY72983.1"/>
    </source>
</evidence>
<gene>
    <name evidence="2" type="ORF">CYLTODRAFT_417495</name>
</gene>
<dbReference type="OrthoDB" id="4138492at2759"/>
<dbReference type="SUPFAM" id="SSF48208">
    <property type="entry name" value="Six-hairpin glycosidases"/>
    <property type="match status" value="1"/>
</dbReference>
<dbReference type="InterPro" id="IPR008928">
    <property type="entry name" value="6-hairpin_glycosidase_sf"/>
</dbReference>
<keyword evidence="3" id="KW-1185">Reference proteome</keyword>
<reference evidence="2 3" key="1">
    <citation type="journal article" date="2015" name="Fungal Genet. Biol.">
        <title>Evolution of novel wood decay mechanisms in Agaricales revealed by the genome sequences of Fistulina hepatica and Cylindrobasidium torrendii.</title>
        <authorList>
            <person name="Floudas D."/>
            <person name="Held B.W."/>
            <person name="Riley R."/>
            <person name="Nagy L.G."/>
            <person name="Koehler G."/>
            <person name="Ransdell A.S."/>
            <person name="Younus H."/>
            <person name="Chow J."/>
            <person name="Chiniquy J."/>
            <person name="Lipzen A."/>
            <person name="Tritt A."/>
            <person name="Sun H."/>
            <person name="Haridas S."/>
            <person name="LaButti K."/>
            <person name="Ohm R.A."/>
            <person name="Kues U."/>
            <person name="Blanchette R.A."/>
            <person name="Grigoriev I.V."/>
            <person name="Minto R.E."/>
            <person name="Hibbett D.S."/>
        </authorList>
    </citation>
    <scope>NUCLEOTIDE SEQUENCE [LARGE SCALE GENOMIC DNA]</scope>
    <source>
        <strain evidence="2 3">FP15055 ss-10</strain>
    </source>
</reference>
<dbReference type="InterPro" id="IPR010905">
    <property type="entry name" value="Glyco_hydro_88"/>
</dbReference>
<sequence length="434" mass="46287">MAPGVCRLVARAAAAAATTSTYNPSTTTDITTATTGGNLPTSTSTGASLNDVIPQWKLSNVLSNMIDVSDNSWELGTAAEALLEFSYPSYSVFNESAFPPSTAVSISTTAADVYTIAYDVVSNMSSDAVTLMQDDAVGDPPSIGVAVLLANWTQQSYDTAAFGSAASKQLNYLLNDAPRSDAGAISHRAEQVQLWADSVFMVPPFLAYYGALAGGDREVELLNEAYTQISLYRDALLDYDSGSGLWKHIVLGTSVDSTHWATGNAWAAAGMTRVLMTMEHTAQADLFASHRSNLTDWIFEVLGSAWEYQTDNGAVRNTIDNEDSFEDASATALLAAVTYRMAVYSPYLIENADRALSYIADSVDSDGWLQNTVNPLTFNSPSAAGDHSPEGQAFVVLLAAAYRDWLAQNSSSTSVAAALKLKADFSIHLVDSKE</sequence>
<accession>A0A0D7BR16</accession>
<proteinExistence type="predicted"/>
<dbReference type="Proteomes" id="UP000054007">
    <property type="component" value="Unassembled WGS sequence"/>
</dbReference>
<dbReference type="EMBL" id="KN880439">
    <property type="protein sequence ID" value="KIY72983.1"/>
    <property type="molecule type" value="Genomic_DNA"/>
</dbReference>
<evidence type="ECO:0000256" key="1">
    <source>
        <dbReference type="ARBA" id="ARBA00022801"/>
    </source>
</evidence>
<dbReference type="PANTHER" id="PTHR41814:SF1">
    <property type="entry name" value="CELLULASE"/>
    <property type="match status" value="1"/>
</dbReference>
<dbReference type="Gene3D" id="1.50.10.10">
    <property type="match status" value="1"/>
</dbReference>
<dbReference type="InterPro" id="IPR012341">
    <property type="entry name" value="6hp_glycosidase-like_sf"/>
</dbReference>
<dbReference type="GO" id="GO:0016787">
    <property type="term" value="F:hydrolase activity"/>
    <property type="evidence" value="ECO:0007669"/>
    <property type="project" value="UniProtKB-KW"/>
</dbReference>
<keyword evidence="1" id="KW-0378">Hydrolase</keyword>
<dbReference type="STRING" id="1314674.A0A0D7BR16"/>
<protein>
    <recommendedName>
        <fullName evidence="4">Glycoside hydrolase family 105 protein</fullName>
    </recommendedName>
</protein>
<organism evidence="2 3">
    <name type="scientific">Cylindrobasidium torrendii FP15055 ss-10</name>
    <dbReference type="NCBI Taxonomy" id="1314674"/>
    <lineage>
        <taxon>Eukaryota</taxon>
        <taxon>Fungi</taxon>
        <taxon>Dikarya</taxon>
        <taxon>Basidiomycota</taxon>
        <taxon>Agaricomycotina</taxon>
        <taxon>Agaricomycetes</taxon>
        <taxon>Agaricomycetidae</taxon>
        <taxon>Agaricales</taxon>
        <taxon>Marasmiineae</taxon>
        <taxon>Physalacriaceae</taxon>
        <taxon>Cylindrobasidium</taxon>
    </lineage>
</organism>
<name>A0A0D7BR16_9AGAR</name>